<sequence length="59" mass="6902">MCSFRQKDMARPPQSLKGFRRRAAHWMMLGLDALIEQMCGISMLCLLILLTLGFMFFFK</sequence>
<proteinExistence type="predicted"/>
<keyword evidence="1" id="KW-0472">Membrane</keyword>
<evidence type="ECO:0000256" key="1">
    <source>
        <dbReference type="SAM" id="Phobius"/>
    </source>
</evidence>
<name>A0A318JPW0_9NEIS</name>
<dbReference type="EMBL" id="QJKC01000003">
    <property type="protein sequence ID" value="PXX50093.1"/>
    <property type="molecule type" value="Genomic_DNA"/>
</dbReference>
<protein>
    <submittedName>
        <fullName evidence="2">Uncharacterized protein</fullName>
    </submittedName>
</protein>
<accession>A0A318JPW0</accession>
<dbReference type="Proteomes" id="UP000248395">
    <property type="component" value="Unassembled WGS sequence"/>
</dbReference>
<feature type="transmembrane region" description="Helical" evidence="1">
    <location>
        <begin position="34"/>
        <end position="58"/>
    </location>
</feature>
<keyword evidence="1" id="KW-0812">Transmembrane</keyword>
<reference evidence="2 3" key="1">
    <citation type="submission" date="2018-05" db="EMBL/GenBank/DDBJ databases">
        <title>Genomic Encyclopedia of Type Strains, Phase IV (KMG-IV): sequencing the most valuable type-strain genomes for metagenomic binning, comparative biology and taxonomic classification.</title>
        <authorList>
            <person name="Goeker M."/>
        </authorList>
    </citation>
    <scope>NUCLEOTIDE SEQUENCE [LARGE SCALE GENOMIC DNA]</scope>
    <source>
        <strain evidence="2 3">DSM 25134</strain>
    </source>
</reference>
<keyword evidence="1" id="KW-1133">Transmembrane helix</keyword>
<organism evidence="2 3">
    <name type="scientific">Aquitalea magnusonii</name>
    <dbReference type="NCBI Taxonomy" id="332411"/>
    <lineage>
        <taxon>Bacteria</taxon>
        <taxon>Pseudomonadati</taxon>
        <taxon>Pseudomonadota</taxon>
        <taxon>Betaproteobacteria</taxon>
        <taxon>Neisseriales</taxon>
        <taxon>Chromobacteriaceae</taxon>
        <taxon>Aquitalea</taxon>
    </lineage>
</organism>
<dbReference type="AlphaFoldDB" id="A0A318JPW0"/>
<evidence type="ECO:0000313" key="2">
    <source>
        <dbReference type="EMBL" id="PXX50093.1"/>
    </source>
</evidence>
<comment type="caution">
    <text evidence="2">The sequence shown here is derived from an EMBL/GenBank/DDBJ whole genome shotgun (WGS) entry which is preliminary data.</text>
</comment>
<keyword evidence="3" id="KW-1185">Reference proteome</keyword>
<gene>
    <name evidence="2" type="ORF">DFR38_103274</name>
</gene>
<evidence type="ECO:0000313" key="3">
    <source>
        <dbReference type="Proteomes" id="UP000248395"/>
    </source>
</evidence>